<dbReference type="STRING" id="573058.SAMN00017477_0770"/>
<dbReference type="SUPFAM" id="SSF63999">
    <property type="entry name" value="Thiamin pyrophosphokinase, catalytic domain"/>
    <property type="match status" value="1"/>
</dbReference>
<dbReference type="SUPFAM" id="SSF63862">
    <property type="entry name" value="Thiamin pyrophosphokinase, substrate-binding domain"/>
    <property type="match status" value="1"/>
</dbReference>
<evidence type="ECO:0000313" key="8">
    <source>
        <dbReference type="EMBL" id="SMB85206.1"/>
    </source>
</evidence>
<dbReference type="GO" id="GO:0006772">
    <property type="term" value="P:thiamine metabolic process"/>
    <property type="evidence" value="ECO:0007669"/>
    <property type="project" value="UniProtKB-UniRule"/>
</dbReference>
<dbReference type="OrthoDB" id="9804377at2"/>
<protein>
    <recommendedName>
        <fullName evidence="5">Thiamine diphosphokinase</fullName>
        <ecNumber evidence="5">2.7.6.2</ecNumber>
    </recommendedName>
</protein>
<dbReference type="GO" id="GO:0009229">
    <property type="term" value="P:thiamine diphosphate biosynthetic process"/>
    <property type="evidence" value="ECO:0007669"/>
    <property type="project" value="InterPro"/>
</dbReference>
<dbReference type="GO" id="GO:0004788">
    <property type="term" value="F:thiamine diphosphokinase activity"/>
    <property type="evidence" value="ECO:0007669"/>
    <property type="project" value="UniProtKB-UniRule"/>
</dbReference>
<feature type="domain" description="Thiamin pyrophosphokinase catalytic" evidence="6">
    <location>
        <begin position="23"/>
        <end position="122"/>
    </location>
</feature>
<evidence type="ECO:0000256" key="1">
    <source>
        <dbReference type="ARBA" id="ARBA00022679"/>
    </source>
</evidence>
<dbReference type="InterPro" id="IPR006282">
    <property type="entry name" value="Thi_PPkinase"/>
</dbReference>
<dbReference type="PANTHER" id="PTHR41299">
    <property type="entry name" value="THIAMINE PYROPHOSPHOKINASE"/>
    <property type="match status" value="1"/>
</dbReference>
<evidence type="ECO:0000256" key="5">
    <source>
        <dbReference type="NCBIfam" id="TIGR01378"/>
    </source>
</evidence>
<evidence type="ECO:0000259" key="7">
    <source>
        <dbReference type="Pfam" id="PF04265"/>
    </source>
</evidence>
<dbReference type="InterPro" id="IPR036371">
    <property type="entry name" value="TPK_B1-bd_sf"/>
</dbReference>
<dbReference type="CDD" id="cd07995">
    <property type="entry name" value="TPK"/>
    <property type="match status" value="1"/>
</dbReference>
<dbReference type="GO" id="GO:0005524">
    <property type="term" value="F:ATP binding"/>
    <property type="evidence" value="ECO:0007669"/>
    <property type="project" value="UniProtKB-KW"/>
</dbReference>
<name>A0A1W1UVZ5_PEPAS</name>
<dbReference type="RefSeq" id="WP_084230417.1">
    <property type="nucleotide sequence ID" value="NZ_FWWR01000009.1"/>
</dbReference>
<dbReference type="Pfam" id="PF04263">
    <property type="entry name" value="TPK_catalytic"/>
    <property type="match status" value="1"/>
</dbReference>
<dbReference type="Proteomes" id="UP000192368">
    <property type="component" value="Unassembled WGS sequence"/>
</dbReference>
<dbReference type="EMBL" id="FWWR01000009">
    <property type="protein sequence ID" value="SMB85206.1"/>
    <property type="molecule type" value="Genomic_DNA"/>
</dbReference>
<keyword evidence="9" id="KW-1185">Reference proteome</keyword>
<reference evidence="9" key="1">
    <citation type="submission" date="2017-04" db="EMBL/GenBank/DDBJ databases">
        <authorList>
            <person name="Varghese N."/>
            <person name="Submissions S."/>
        </authorList>
    </citation>
    <scope>NUCLEOTIDE SEQUENCE [LARGE SCALE GENOMIC DNA]</scope>
    <source>
        <strain evidence="9">DSM 20463</strain>
    </source>
</reference>
<dbReference type="InterPro" id="IPR053149">
    <property type="entry name" value="TPK"/>
</dbReference>
<keyword evidence="3 8" id="KW-0418">Kinase</keyword>
<proteinExistence type="predicted"/>
<dbReference type="InterPro" id="IPR036759">
    <property type="entry name" value="TPK_catalytic_sf"/>
</dbReference>
<evidence type="ECO:0000259" key="6">
    <source>
        <dbReference type="Pfam" id="PF04263"/>
    </source>
</evidence>
<dbReference type="PANTHER" id="PTHR41299:SF1">
    <property type="entry name" value="THIAMINE PYROPHOSPHOKINASE"/>
    <property type="match status" value="1"/>
</dbReference>
<dbReference type="EC" id="2.7.6.2" evidence="5"/>
<keyword evidence="1" id="KW-0808">Transferase</keyword>
<dbReference type="AlphaFoldDB" id="A0A1W1UVZ5"/>
<dbReference type="NCBIfam" id="TIGR01378">
    <property type="entry name" value="thi_PPkinase"/>
    <property type="match status" value="1"/>
</dbReference>
<evidence type="ECO:0000256" key="4">
    <source>
        <dbReference type="ARBA" id="ARBA00022840"/>
    </source>
</evidence>
<feature type="domain" description="Thiamin pyrophosphokinase thiamin-binding" evidence="7">
    <location>
        <begin position="148"/>
        <end position="200"/>
    </location>
</feature>
<keyword evidence="4" id="KW-0067">ATP-binding</keyword>
<evidence type="ECO:0000256" key="3">
    <source>
        <dbReference type="ARBA" id="ARBA00022777"/>
    </source>
</evidence>
<dbReference type="Pfam" id="PF04265">
    <property type="entry name" value="TPK_B1_binding"/>
    <property type="match status" value="1"/>
</dbReference>
<sequence length="209" mass="23493">MKGVVVSGGSKVNPEILKEYTTDAYIVCCDGGIKNFYNSTILPNIIVGDFDSIDEKGKKFIEEKNIEKRVYNPIKNFTDTEAAIDIVLDMNFSEIIILGASGTRMDHTLANIFLLQKLFGKTRAKMVDNHNIIEYVEKGEYFFKKDRHGYISVVAISKEIVYSTDGMKYEADELKISTSEIRGVSNEIKGDTAKITVHEGRGFIIRSID</sequence>
<dbReference type="Gene3D" id="3.40.50.10240">
    <property type="entry name" value="Thiamin pyrophosphokinase, catalytic domain"/>
    <property type="match status" value="1"/>
</dbReference>
<keyword evidence="2" id="KW-0547">Nucleotide-binding</keyword>
<dbReference type="GO" id="GO:0016301">
    <property type="term" value="F:kinase activity"/>
    <property type="evidence" value="ECO:0007669"/>
    <property type="project" value="UniProtKB-KW"/>
</dbReference>
<evidence type="ECO:0000256" key="2">
    <source>
        <dbReference type="ARBA" id="ARBA00022741"/>
    </source>
</evidence>
<accession>A0A1W1UVZ5</accession>
<dbReference type="InterPro" id="IPR007373">
    <property type="entry name" value="Thiamin_PyroPKinase_B1-bd"/>
</dbReference>
<dbReference type="GO" id="GO:0030975">
    <property type="term" value="F:thiamine binding"/>
    <property type="evidence" value="ECO:0007669"/>
    <property type="project" value="InterPro"/>
</dbReference>
<evidence type="ECO:0000313" key="9">
    <source>
        <dbReference type="Proteomes" id="UP000192368"/>
    </source>
</evidence>
<gene>
    <name evidence="8" type="ORF">SAMN00017477_0770</name>
</gene>
<organism evidence="8 9">
    <name type="scientific">Peptoniphilus asaccharolyticus DSM 20463</name>
    <dbReference type="NCBI Taxonomy" id="573058"/>
    <lineage>
        <taxon>Bacteria</taxon>
        <taxon>Bacillati</taxon>
        <taxon>Bacillota</taxon>
        <taxon>Tissierellia</taxon>
        <taxon>Tissierellales</taxon>
        <taxon>Peptoniphilaceae</taxon>
        <taxon>Peptoniphilus</taxon>
    </lineage>
</organism>
<dbReference type="InterPro" id="IPR007371">
    <property type="entry name" value="TPK_catalytic"/>
</dbReference>